<protein>
    <recommendedName>
        <fullName evidence="4">B-band O-antigen polymerase</fullName>
    </recommendedName>
</protein>
<feature type="transmembrane region" description="Helical" evidence="1">
    <location>
        <begin position="134"/>
        <end position="160"/>
    </location>
</feature>
<feature type="transmembrane region" description="Helical" evidence="1">
    <location>
        <begin position="214"/>
        <end position="240"/>
    </location>
</feature>
<evidence type="ECO:0000313" key="2">
    <source>
        <dbReference type="EMBL" id="KGL45440.1"/>
    </source>
</evidence>
<name>A0A099WMT6_9LIST</name>
<dbReference type="STRING" id="1552123.EP57_00135"/>
<dbReference type="RefSeq" id="WP_036083010.1">
    <property type="nucleotide sequence ID" value="NZ_CBCSHQ010000002.1"/>
</dbReference>
<keyword evidence="3" id="KW-1185">Reference proteome</keyword>
<dbReference type="OrthoDB" id="3803867at2"/>
<accession>A0A099WMT6</accession>
<evidence type="ECO:0000313" key="3">
    <source>
        <dbReference type="Proteomes" id="UP000029844"/>
    </source>
</evidence>
<evidence type="ECO:0008006" key="4">
    <source>
        <dbReference type="Google" id="ProtNLM"/>
    </source>
</evidence>
<dbReference type="EMBL" id="JNFA01000001">
    <property type="protein sequence ID" value="KGL45440.1"/>
    <property type="molecule type" value="Genomic_DNA"/>
</dbReference>
<keyword evidence="1" id="KW-0812">Transmembrane</keyword>
<dbReference type="AlphaFoldDB" id="A0A099WMT6"/>
<feature type="transmembrane region" description="Helical" evidence="1">
    <location>
        <begin position="246"/>
        <end position="267"/>
    </location>
</feature>
<dbReference type="Proteomes" id="UP000029844">
    <property type="component" value="Unassembled WGS sequence"/>
</dbReference>
<feature type="transmembrane region" description="Helical" evidence="1">
    <location>
        <begin position="101"/>
        <end position="127"/>
    </location>
</feature>
<feature type="transmembrane region" description="Helical" evidence="1">
    <location>
        <begin position="378"/>
        <end position="394"/>
    </location>
</feature>
<feature type="transmembrane region" description="Helical" evidence="1">
    <location>
        <begin position="36"/>
        <end position="60"/>
    </location>
</feature>
<feature type="transmembrane region" description="Helical" evidence="1">
    <location>
        <begin position="352"/>
        <end position="371"/>
    </location>
</feature>
<keyword evidence="1" id="KW-1133">Transmembrane helix</keyword>
<feature type="transmembrane region" description="Helical" evidence="1">
    <location>
        <begin position="72"/>
        <end position="89"/>
    </location>
</feature>
<sequence>MRIKWNKILLCIGMSFYVYGLKLAYTDFISPAFSYFGFINLHPSVGGQFVSIIFVFIPLLWSNTHAYRPSRIVYWILYMMVYIPAMIVPDYVRVDIFDDIVILKLVLLFCMALIYMTGSFSLIPIYYTKMKKKVMFLFIGLTSLSLWGIIVQTFGIHVNFSQVDDVYDLRESYREQVNRLSGYAINWQSKIVNALLLALGFVNKNKLLICIGVLGQLFIFSITGQKSVALSSVFILVIIYCLRKNGHNFVLYFVYGITALVFLTMGLDILTDSSEFTSLFIRRMLITPGLLLSYYFDFFSINPQVQLSHSILAPFLNYPYDKLPPFLIGEHYFKRVGLAANANIWADGFANFGYAGIIGFTFLLVGILYLYDSISANRNFIVSATLIAMPAWSLVDTSLITSLLTHGILIAFIINYFLKTEREISTGYEKNPYFKLGSSLE</sequence>
<organism evidence="2 3">
    <name type="scientific">Listeria booriae</name>
    <dbReference type="NCBI Taxonomy" id="1552123"/>
    <lineage>
        <taxon>Bacteria</taxon>
        <taxon>Bacillati</taxon>
        <taxon>Bacillota</taxon>
        <taxon>Bacilli</taxon>
        <taxon>Bacillales</taxon>
        <taxon>Listeriaceae</taxon>
        <taxon>Listeria</taxon>
    </lineage>
</organism>
<evidence type="ECO:0000256" key="1">
    <source>
        <dbReference type="SAM" id="Phobius"/>
    </source>
</evidence>
<comment type="caution">
    <text evidence="2">The sequence shown here is derived from an EMBL/GenBank/DDBJ whole genome shotgun (WGS) entry which is preliminary data.</text>
</comment>
<gene>
    <name evidence="2" type="ORF">EP57_00135</name>
</gene>
<proteinExistence type="predicted"/>
<dbReference type="eggNOG" id="ENOG502ZBID">
    <property type="taxonomic scope" value="Bacteria"/>
</dbReference>
<dbReference type="GeneID" id="58715856"/>
<reference evidence="2 3" key="1">
    <citation type="submission" date="2014-05" db="EMBL/GenBank/DDBJ databases">
        <title>Novel Listeriaceae from food processing environments.</title>
        <authorList>
            <person name="den Bakker H.C."/>
        </authorList>
    </citation>
    <scope>NUCLEOTIDE SEQUENCE [LARGE SCALE GENOMIC DNA]</scope>
    <source>
        <strain evidence="2 3">FSL A5-0281</strain>
    </source>
</reference>
<feature type="transmembrane region" description="Helical" evidence="1">
    <location>
        <begin position="400"/>
        <end position="418"/>
    </location>
</feature>
<keyword evidence="1" id="KW-0472">Membrane</keyword>